<evidence type="ECO:0000313" key="1">
    <source>
        <dbReference type="EMBL" id="KAH3790327.1"/>
    </source>
</evidence>
<reference evidence="1" key="2">
    <citation type="submission" date="2020-11" db="EMBL/GenBank/DDBJ databases">
        <authorList>
            <person name="McCartney M.A."/>
            <person name="Auch B."/>
            <person name="Kono T."/>
            <person name="Mallez S."/>
            <person name="Becker A."/>
            <person name="Gohl D.M."/>
            <person name="Silverstein K.A.T."/>
            <person name="Koren S."/>
            <person name="Bechman K.B."/>
            <person name="Herman A."/>
            <person name="Abrahante J.E."/>
            <person name="Garbe J."/>
        </authorList>
    </citation>
    <scope>NUCLEOTIDE SEQUENCE</scope>
    <source>
        <strain evidence="1">Duluth1</strain>
        <tissue evidence="1">Whole animal</tissue>
    </source>
</reference>
<name>A0A9D4IZP6_DREPO</name>
<sequence>MIGGIPILNFRVANDINLMGDPGSELQDLTNRLYERERPYGTAQRNQTSR</sequence>
<keyword evidence="2" id="KW-1185">Reference proteome</keyword>
<gene>
    <name evidence="1" type="ORF">DPMN_168525</name>
</gene>
<dbReference type="EMBL" id="JAIWYP010000008">
    <property type="protein sequence ID" value="KAH3790327.1"/>
    <property type="molecule type" value="Genomic_DNA"/>
</dbReference>
<accession>A0A9D4IZP6</accession>
<proteinExistence type="predicted"/>
<comment type="caution">
    <text evidence="1">The sequence shown here is derived from an EMBL/GenBank/DDBJ whole genome shotgun (WGS) entry which is preliminary data.</text>
</comment>
<protein>
    <submittedName>
        <fullName evidence="1">Uncharacterized protein</fullName>
    </submittedName>
</protein>
<organism evidence="1 2">
    <name type="scientific">Dreissena polymorpha</name>
    <name type="common">Zebra mussel</name>
    <name type="synonym">Mytilus polymorpha</name>
    <dbReference type="NCBI Taxonomy" id="45954"/>
    <lineage>
        <taxon>Eukaryota</taxon>
        <taxon>Metazoa</taxon>
        <taxon>Spiralia</taxon>
        <taxon>Lophotrochozoa</taxon>
        <taxon>Mollusca</taxon>
        <taxon>Bivalvia</taxon>
        <taxon>Autobranchia</taxon>
        <taxon>Heteroconchia</taxon>
        <taxon>Euheterodonta</taxon>
        <taxon>Imparidentia</taxon>
        <taxon>Neoheterodontei</taxon>
        <taxon>Myida</taxon>
        <taxon>Dreissenoidea</taxon>
        <taxon>Dreissenidae</taxon>
        <taxon>Dreissena</taxon>
    </lineage>
</organism>
<reference evidence="1" key="1">
    <citation type="journal article" date="2019" name="bioRxiv">
        <title>The Genome of the Zebra Mussel, Dreissena polymorpha: A Resource for Invasive Species Research.</title>
        <authorList>
            <person name="McCartney M.A."/>
            <person name="Auch B."/>
            <person name="Kono T."/>
            <person name="Mallez S."/>
            <person name="Zhang Y."/>
            <person name="Obille A."/>
            <person name="Becker A."/>
            <person name="Abrahante J.E."/>
            <person name="Garbe J."/>
            <person name="Badalamenti J.P."/>
            <person name="Herman A."/>
            <person name="Mangelson H."/>
            <person name="Liachko I."/>
            <person name="Sullivan S."/>
            <person name="Sone E.D."/>
            <person name="Koren S."/>
            <person name="Silverstein K.A.T."/>
            <person name="Beckman K.B."/>
            <person name="Gohl D.M."/>
        </authorList>
    </citation>
    <scope>NUCLEOTIDE SEQUENCE</scope>
    <source>
        <strain evidence="1">Duluth1</strain>
        <tissue evidence="1">Whole animal</tissue>
    </source>
</reference>
<dbReference type="Proteomes" id="UP000828390">
    <property type="component" value="Unassembled WGS sequence"/>
</dbReference>
<evidence type="ECO:0000313" key="2">
    <source>
        <dbReference type="Proteomes" id="UP000828390"/>
    </source>
</evidence>
<dbReference type="AlphaFoldDB" id="A0A9D4IZP6"/>